<evidence type="ECO:0000313" key="1">
    <source>
        <dbReference type="EMBL" id="GAA4881683.1"/>
    </source>
</evidence>
<reference evidence="2" key="1">
    <citation type="journal article" date="2019" name="Int. J. Syst. Evol. Microbiol.">
        <title>The Global Catalogue of Microorganisms (GCM) 10K type strain sequencing project: providing services to taxonomists for standard genome sequencing and annotation.</title>
        <authorList>
            <consortium name="The Broad Institute Genomics Platform"/>
            <consortium name="The Broad Institute Genome Sequencing Center for Infectious Disease"/>
            <person name="Wu L."/>
            <person name="Ma J."/>
        </authorList>
    </citation>
    <scope>NUCLEOTIDE SEQUENCE [LARGE SCALE GENOMIC DNA]</scope>
    <source>
        <strain evidence="2">JCM 18401</strain>
    </source>
</reference>
<evidence type="ECO:0000313" key="2">
    <source>
        <dbReference type="Proteomes" id="UP001499988"/>
    </source>
</evidence>
<comment type="caution">
    <text evidence="1">The sequence shown here is derived from an EMBL/GenBank/DDBJ whole genome shotgun (WGS) entry which is preliminary data.</text>
</comment>
<protein>
    <submittedName>
        <fullName evidence="1">Uncharacterized protein</fullName>
    </submittedName>
</protein>
<proteinExistence type="predicted"/>
<dbReference type="Proteomes" id="UP001499988">
    <property type="component" value="Unassembled WGS sequence"/>
</dbReference>
<gene>
    <name evidence="1" type="ORF">GCM10023333_14760</name>
</gene>
<dbReference type="EMBL" id="BAABJZ010000021">
    <property type="protein sequence ID" value="GAA4881683.1"/>
    <property type="molecule type" value="Genomic_DNA"/>
</dbReference>
<accession>A0ABP9ELD1</accession>
<name>A0ABP9ELD1_9GAMM</name>
<sequence length="52" mass="6059">MLKCELLPDHTGFKLMAISQQAEIGFHSALNGEAEWQDNHWVIYTDNVRITW</sequence>
<keyword evidence="2" id="KW-1185">Reference proteome</keyword>
<organism evidence="1 2">
    <name type="scientific">Ferrimonas pelagia</name>
    <dbReference type="NCBI Taxonomy" id="1177826"/>
    <lineage>
        <taxon>Bacteria</taxon>
        <taxon>Pseudomonadati</taxon>
        <taxon>Pseudomonadota</taxon>
        <taxon>Gammaproteobacteria</taxon>
        <taxon>Alteromonadales</taxon>
        <taxon>Ferrimonadaceae</taxon>
        <taxon>Ferrimonas</taxon>
    </lineage>
</organism>